<organism evidence="3 4">
    <name type="scientific">Streptomyces himalayensis subsp. himalayensis</name>
    <dbReference type="NCBI Taxonomy" id="2756131"/>
    <lineage>
        <taxon>Bacteria</taxon>
        <taxon>Bacillati</taxon>
        <taxon>Actinomycetota</taxon>
        <taxon>Actinomycetes</taxon>
        <taxon>Kitasatosporales</taxon>
        <taxon>Streptomycetaceae</taxon>
        <taxon>Streptomyces</taxon>
        <taxon>Streptomyces himalayensis</taxon>
    </lineage>
</organism>
<reference evidence="3 4" key="1">
    <citation type="submission" date="2020-07" db="EMBL/GenBank/DDBJ databases">
        <title>Streptomyces isolated from Indian soil.</title>
        <authorList>
            <person name="Mandal S."/>
            <person name="Maiti P.K."/>
        </authorList>
    </citation>
    <scope>NUCLEOTIDE SEQUENCE [LARGE SCALE GENOMIC DNA]</scope>
    <source>
        <strain evidence="3 4">PSKA28</strain>
    </source>
</reference>
<dbReference type="InterPro" id="IPR026467">
    <property type="entry name" value="Ser/Gly_Cys_C_dom"/>
</dbReference>
<dbReference type="RefSeq" id="WP_181658658.1">
    <property type="nucleotide sequence ID" value="NZ_JACEHE010000010.1"/>
</dbReference>
<proteinExistence type="predicted"/>
<evidence type="ECO:0000313" key="4">
    <source>
        <dbReference type="Proteomes" id="UP000545761"/>
    </source>
</evidence>
<accession>A0A7W0IA26</accession>
<dbReference type="NCBIfam" id="TIGR04222">
    <property type="entry name" value="near_uncomplex"/>
    <property type="match status" value="1"/>
</dbReference>
<keyword evidence="2" id="KW-0472">Membrane</keyword>
<dbReference type="AlphaFoldDB" id="A0A7W0IA26"/>
<evidence type="ECO:0000313" key="3">
    <source>
        <dbReference type="EMBL" id="MBA2947689.1"/>
    </source>
</evidence>
<feature type="region of interest" description="Disordered" evidence="1">
    <location>
        <begin position="296"/>
        <end position="338"/>
    </location>
</feature>
<evidence type="ECO:0000256" key="1">
    <source>
        <dbReference type="SAM" id="MobiDB-lite"/>
    </source>
</evidence>
<protein>
    <submittedName>
        <fullName evidence="3">TIGR04222 domain-containing membrane protein</fullName>
    </submittedName>
</protein>
<feature type="transmembrane region" description="Helical" evidence="2">
    <location>
        <begin position="148"/>
        <end position="168"/>
    </location>
</feature>
<keyword evidence="2" id="KW-1133">Transmembrane helix</keyword>
<sequence>METVTISILYYVLIGGSSIALIIALARSRGGGAPVGAFLHDALEAAFLSGGPGRVADTVITAMHEDGRLVVGWPGIVSIRQGAAAHNPAESALITAHSAAPNGALHQLRVFVMRSPAVQSIGDGLAARGLLIQPGALRPIRRWAITQILLCLAGFPLAIVLTFVQFAHYDGYDFALPFVFQVFPAVLFGIVVGAVCSARSGKRLTGAGQSALRQYAASTAARTGSAAHLVAMGGPRAVPDPELRSRLAAAARTRVSVGGSSSSGSSSSASHDASLWVGGTVIWCGGGGSGGGSSCGGSSCGGSSCGSSSGGSSCGGSSGGSSCGGSSGGSSCGGGGSS</sequence>
<feature type="transmembrane region" description="Helical" evidence="2">
    <location>
        <begin position="6"/>
        <end position="26"/>
    </location>
</feature>
<gene>
    <name evidence="3" type="ORF">H1D24_18210</name>
</gene>
<evidence type="ECO:0000256" key="2">
    <source>
        <dbReference type="SAM" id="Phobius"/>
    </source>
</evidence>
<name>A0A7W0IA26_9ACTN</name>
<dbReference type="Proteomes" id="UP000545761">
    <property type="component" value="Unassembled WGS sequence"/>
</dbReference>
<dbReference type="EMBL" id="JACEHE010000010">
    <property type="protein sequence ID" value="MBA2947689.1"/>
    <property type="molecule type" value="Genomic_DNA"/>
</dbReference>
<comment type="caution">
    <text evidence="3">The sequence shown here is derived from an EMBL/GenBank/DDBJ whole genome shotgun (WGS) entry which is preliminary data.</text>
</comment>
<keyword evidence="2" id="KW-0812">Transmembrane</keyword>
<feature type="transmembrane region" description="Helical" evidence="2">
    <location>
        <begin position="174"/>
        <end position="196"/>
    </location>
</feature>